<proteinExistence type="predicted"/>
<comment type="caution">
    <text evidence="1">The sequence shown here is derived from an EMBL/GenBank/DDBJ whole genome shotgun (WGS) entry which is preliminary data.</text>
</comment>
<dbReference type="Proteomes" id="UP000821845">
    <property type="component" value="Chromosome 2"/>
</dbReference>
<gene>
    <name evidence="1" type="ORF">HPB50_006660</name>
</gene>
<dbReference type="EMBL" id="CM023482">
    <property type="protein sequence ID" value="KAH6938082.1"/>
    <property type="molecule type" value="Genomic_DNA"/>
</dbReference>
<reference evidence="1" key="1">
    <citation type="submission" date="2020-05" db="EMBL/GenBank/DDBJ databases">
        <title>Large-scale comparative analyses of tick genomes elucidate their genetic diversity and vector capacities.</title>
        <authorList>
            <person name="Jia N."/>
            <person name="Wang J."/>
            <person name="Shi W."/>
            <person name="Du L."/>
            <person name="Sun Y."/>
            <person name="Zhan W."/>
            <person name="Jiang J."/>
            <person name="Wang Q."/>
            <person name="Zhang B."/>
            <person name="Ji P."/>
            <person name="Sakyi L.B."/>
            <person name="Cui X."/>
            <person name="Yuan T."/>
            <person name="Jiang B."/>
            <person name="Yang W."/>
            <person name="Lam T.T.-Y."/>
            <person name="Chang Q."/>
            <person name="Ding S."/>
            <person name="Wang X."/>
            <person name="Zhu J."/>
            <person name="Ruan X."/>
            <person name="Zhao L."/>
            <person name="Wei J."/>
            <person name="Que T."/>
            <person name="Du C."/>
            <person name="Cheng J."/>
            <person name="Dai P."/>
            <person name="Han X."/>
            <person name="Huang E."/>
            <person name="Gao Y."/>
            <person name="Liu J."/>
            <person name="Shao H."/>
            <person name="Ye R."/>
            <person name="Li L."/>
            <person name="Wei W."/>
            <person name="Wang X."/>
            <person name="Wang C."/>
            <person name="Yang T."/>
            <person name="Huo Q."/>
            <person name="Li W."/>
            <person name="Guo W."/>
            <person name="Chen H."/>
            <person name="Zhou L."/>
            <person name="Ni X."/>
            <person name="Tian J."/>
            <person name="Zhou Y."/>
            <person name="Sheng Y."/>
            <person name="Liu T."/>
            <person name="Pan Y."/>
            <person name="Xia L."/>
            <person name="Li J."/>
            <person name="Zhao F."/>
            <person name="Cao W."/>
        </authorList>
    </citation>
    <scope>NUCLEOTIDE SEQUENCE</scope>
    <source>
        <strain evidence="1">Hyas-2018</strain>
    </source>
</reference>
<sequence>MGAAVGVVLAVITVNVYLFTWRPRRGEGVERDHQPFCCPKEAQGVLRYVNASLAPCQDFFAHVCSNVIKLRSWEGATRESELDRIIVTGAVPPDLRRSPAGDFLIAYFRSCVKSVASYSYFLRNFADAVVRKERETLNAMDRKKAFLYATAMTSKYDIITAFYVQYDLTHKSVNIGYSAICRLTQFAQDVIAISADALHKGLNGSATVESVVELATALCSHNNFAGPRVVNYTADNRSEFSRDVWTIDDLDAGLAAMGYSLSDAPQLIVYGADRIGKMHRVLSAQAQSTIEKGVVAAYFLCHSVLSVSNEFYKSYKPTPQFVFKSCTRSLDKLWHIWFSFNVDTLTSPQKNSRASAIFNAVRDAVRAECHASGIFQAAEDLRLLQSFFRNLTLITPAEVRRSTSKIPKPSRDFSDNLLQGREYDFEATKDRAAFLGEEEPVQYESVNFIGGSRVYLRTTEYGSIQTGSAELPNMATLGRTIAEALWYMIFYGLPWTSETAANLSRFKHCYATFYGYDYKDTNFIDISFVCALGLSSVLKAFPRQDWFTVKPAWSLLRISHAQLFYVLTTYARCPKKSSPPYVQYINGPLMYLDDFSKAYFCPPDTLMAKSHQCALWAHQN</sequence>
<name>A0ACB7SVL6_HYAAI</name>
<accession>A0ACB7SVL6</accession>
<keyword evidence="2" id="KW-1185">Reference proteome</keyword>
<organism evidence="1 2">
    <name type="scientific">Hyalomma asiaticum</name>
    <name type="common">Tick</name>
    <dbReference type="NCBI Taxonomy" id="266040"/>
    <lineage>
        <taxon>Eukaryota</taxon>
        <taxon>Metazoa</taxon>
        <taxon>Ecdysozoa</taxon>
        <taxon>Arthropoda</taxon>
        <taxon>Chelicerata</taxon>
        <taxon>Arachnida</taxon>
        <taxon>Acari</taxon>
        <taxon>Parasitiformes</taxon>
        <taxon>Ixodida</taxon>
        <taxon>Ixodoidea</taxon>
        <taxon>Ixodidae</taxon>
        <taxon>Hyalomminae</taxon>
        <taxon>Hyalomma</taxon>
    </lineage>
</organism>
<evidence type="ECO:0000313" key="2">
    <source>
        <dbReference type="Proteomes" id="UP000821845"/>
    </source>
</evidence>
<evidence type="ECO:0000313" key="1">
    <source>
        <dbReference type="EMBL" id="KAH6938082.1"/>
    </source>
</evidence>
<protein>
    <submittedName>
        <fullName evidence="1">Uncharacterized protein</fullName>
    </submittedName>
</protein>